<accession>A0ABQ2H2N3</accession>
<comment type="caution">
    <text evidence="1">The sequence shown here is derived from an EMBL/GenBank/DDBJ whole genome shotgun (WGS) entry which is preliminary data.</text>
</comment>
<gene>
    <name evidence="1" type="ORF">GCM10009425_45430</name>
</gene>
<protein>
    <recommendedName>
        <fullName evidence="3">Transposase of IS4/5 family</fullName>
    </recommendedName>
</protein>
<keyword evidence="2" id="KW-1185">Reference proteome</keyword>
<reference evidence="2" key="1">
    <citation type="journal article" date="2019" name="Int. J. Syst. Evol. Microbiol.">
        <title>The Global Catalogue of Microorganisms (GCM) 10K type strain sequencing project: providing services to taxonomists for standard genome sequencing and annotation.</title>
        <authorList>
            <consortium name="The Broad Institute Genomics Platform"/>
            <consortium name="The Broad Institute Genome Sequencing Center for Infectious Disease"/>
            <person name="Wu L."/>
            <person name="Ma J."/>
        </authorList>
    </citation>
    <scope>NUCLEOTIDE SEQUENCE [LARGE SCALE GENOMIC DNA]</scope>
    <source>
        <strain evidence="2">JCM 13501</strain>
    </source>
</reference>
<dbReference type="Proteomes" id="UP000616499">
    <property type="component" value="Unassembled WGS sequence"/>
</dbReference>
<sequence>MWRPEITGRYELGDRSWALISDLVSLRQQRGRRRKDDRRMLNGIFWALCSEAK</sequence>
<organism evidence="1 2">
    <name type="scientific">Pseudomonas asuensis</name>
    <dbReference type="NCBI Taxonomy" id="1825787"/>
    <lineage>
        <taxon>Bacteria</taxon>
        <taxon>Pseudomonadati</taxon>
        <taxon>Pseudomonadota</taxon>
        <taxon>Gammaproteobacteria</taxon>
        <taxon>Pseudomonadales</taxon>
        <taxon>Pseudomonadaceae</taxon>
        <taxon>Pseudomonas</taxon>
    </lineage>
</organism>
<name>A0ABQ2H2N3_9PSED</name>
<dbReference type="EMBL" id="BMNW01000016">
    <property type="protein sequence ID" value="GGM29776.1"/>
    <property type="molecule type" value="Genomic_DNA"/>
</dbReference>
<evidence type="ECO:0008006" key="3">
    <source>
        <dbReference type="Google" id="ProtNLM"/>
    </source>
</evidence>
<proteinExistence type="predicted"/>
<evidence type="ECO:0000313" key="1">
    <source>
        <dbReference type="EMBL" id="GGM29776.1"/>
    </source>
</evidence>
<evidence type="ECO:0000313" key="2">
    <source>
        <dbReference type="Proteomes" id="UP000616499"/>
    </source>
</evidence>